<name>A6UWG3_META3</name>
<dbReference type="InterPro" id="IPR008254">
    <property type="entry name" value="Flavodoxin/NO_synth"/>
</dbReference>
<proteinExistence type="predicted"/>
<reference evidence="2" key="1">
    <citation type="submission" date="2007-06" db="EMBL/GenBank/DDBJ databases">
        <title>Complete sequence of Methanococcus aeolicus Nankai-3.</title>
        <authorList>
            <consortium name="US DOE Joint Genome Institute"/>
            <person name="Copeland A."/>
            <person name="Lucas S."/>
            <person name="Lapidus A."/>
            <person name="Barry K."/>
            <person name="Glavina del Rio T."/>
            <person name="Dalin E."/>
            <person name="Tice H."/>
            <person name="Pitluck S."/>
            <person name="Chain P."/>
            <person name="Malfatti S."/>
            <person name="Shin M."/>
            <person name="Vergez L."/>
            <person name="Schmutz J."/>
            <person name="Larimer F."/>
            <person name="Land M."/>
            <person name="Hauser L."/>
            <person name="Kyrpides N."/>
            <person name="Lykidis A."/>
            <person name="Sieprawska-Lupa M."/>
            <person name="Whitman W.B."/>
            <person name="Richardson P."/>
        </authorList>
    </citation>
    <scope>NUCLEOTIDE SEQUENCE [LARGE SCALE GENOMIC DNA]</scope>
    <source>
        <strain evidence="2">Nankai-3</strain>
    </source>
</reference>
<dbReference type="AlphaFoldDB" id="A6UWG3"/>
<dbReference type="PROSITE" id="PS50902">
    <property type="entry name" value="FLAVODOXIN_LIKE"/>
    <property type="match status" value="1"/>
</dbReference>
<feature type="domain" description="Flavodoxin-like" evidence="1">
    <location>
        <begin position="4"/>
        <end position="147"/>
    </location>
</feature>
<dbReference type="eggNOG" id="arCOG00519">
    <property type="taxonomic scope" value="Archaea"/>
</dbReference>
<dbReference type="PANTHER" id="PTHR38030:SF2">
    <property type="entry name" value="PROTOPORPHYRINOGEN IX DEHYDROGENASE [QUINONE]"/>
    <property type="match status" value="1"/>
</dbReference>
<dbReference type="GO" id="GO:0070819">
    <property type="term" value="F:menaquinone-dependent protoporphyrinogen oxidase activity"/>
    <property type="evidence" value="ECO:0007669"/>
    <property type="project" value="TreeGrafter"/>
</dbReference>
<evidence type="ECO:0000313" key="2">
    <source>
        <dbReference type="EMBL" id="ABR56835.1"/>
    </source>
</evidence>
<sequence length="152" mass="17220">MKILIICKSVHHGNTKKIADAMAEVLNAEVIAPENVSSEDIKKYDLVGFGSGIYIGKHHKKLLKLADNLPNGENKTVFVFSTSDNWKQNYHKPLMDKLNSRGYKTVGEFNCKGFDDWFIFKLIGGRNKGHPNKKDIENAKKFAENIKNIENI</sequence>
<dbReference type="GeneID" id="5327481"/>
<organism evidence="2 3">
    <name type="scientific">Methanococcus aeolicus (strain ATCC BAA-1280 / DSM 17508 / OCM 812 / Nankai-3)</name>
    <dbReference type="NCBI Taxonomy" id="419665"/>
    <lineage>
        <taxon>Archaea</taxon>
        <taxon>Methanobacteriati</taxon>
        <taxon>Methanobacteriota</taxon>
        <taxon>Methanomada group</taxon>
        <taxon>Methanococci</taxon>
        <taxon>Methanococcales</taxon>
        <taxon>Methanococcaceae</taxon>
        <taxon>Methanococcus</taxon>
    </lineage>
</organism>
<dbReference type="STRING" id="419665.Maeo_1259"/>
<dbReference type="Pfam" id="PF12724">
    <property type="entry name" value="Flavodoxin_5"/>
    <property type="match status" value="1"/>
</dbReference>
<dbReference type="HOGENOM" id="CLU_105338_0_0_2"/>
<gene>
    <name evidence="2" type="ordered locus">Maeo_1259</name>
</gene>
<dbReference type="Gene3D" id="3.40.50.360">
    <property type="match status" value="1"/>
</dbReference>
<evidence type="ECO:0000313" key="3">
    <source>
        <dbReference type="Proteomes" id="UP000001106"/>
    </source>
</evidence>
<dbReference type="InterPro" id="IPR052200">
    <property type="entry name" value="Protoporphyrinogen_IX_DH"/>
</dbReference>
<dbReference type="EMBL" id="CP000743">
    <property type="protein sequence ID" value="ABR56835.1"/>
    <property type="molecule type" value="Genomic_DNA"/>
</dbReference>
<dbReference type="SUPFAM" id="SSF52218">
    <property type="entry name" value="Flavoproteins"/>
    <property type="match status" value="1"/>
</dbReference>
<dbReference type="KEGG" id="mae:Maeo_1259"/>
<dbReference type="InterPro" id="IPR026816">
    <property type="entry name" value="Flavodoxin_dom"/>
</dbReference>
<dbReference type="InterPro" id="IPR029039">
    <property type="entry name" value="Flavoprotein-like_sf"/>
</dbReference>
<dbReference type="Proteomes" id="UP000001106">
    <property type="component" value="Chromosome"/>
</dbReference>
<protein>
    <submittedName>
        <fullName evidence="2">Flavodoxin</fullName>
    </submittedName>
</protein>
<keyword evidence="3" id="KW-1185">Reference proteome</keyword>
<dbReference type="OrthoDB" id="63875at2157"/>
<dbReference type="RefSeq" id="WP_011973967.1">
    <property type="nucleotide sequence ID" value="NC_009635.1"/>
</dbReference>
<dbReference type="PANTHER" id="PTHR38030">
    <property type="entry name" value="PROTOPORPHYRINOGEN IX DEHYDROGENASE [MENAQUINONE]"/>
    <property type="match status" value="1"/>
</dbReference>
<accession>A6UWG3</accession>
<dbReference type="GO" id="GO:0006783">
    <property type="term" value="P:heme biosynthetic process"/>
    <property type="evidence" value="ECO:0007669"/>
    <property type="project" value="TreeGrafter"/>
</dbReference>
<dbReference type="GO" id="GO:0010181">
    <property type="term" value="F:FMN binding"/>
    <property type="evidence" value="ECO:0007669"/>
    <property type="project" value="InterPro"/>
</dbReference>
<evidence type="ECO:0000259" key="1">
    <source>
        <dbReference type="PROSITE" id="PS50902"/>
    </source>
</evidence>